<reference evidence="1 2" key="1">
    <citation type="submission" date="2024-04" db="EMBL/GenBank/DDBJ databases">
        <title>Isolation and characterization of novel acetogenic strains of the genera Terrisporobacter and Acetoanaerobium.</title>
        <authorList>
            <person name="Boeer T."/>
            <person name="Schueler M.A."/>
            <person name="Lueschen A."/>
            <person name="Eysell L."/>
            <person name="Droege J."/>
            <person name="Heinemann M."/>
            <person name="Engelhardt L."/>
            <person name="Basen M."/>
            <person name="Daniel R."/>
        </authorList>
    </citation>
    <scope>NUCLEOTIDE SEQUENCE [LARGE SCALE GENOMIC DNA]</scope>
    <source>
        <strain evidence="1 2">ELB</strain>
    </source>
</reference>
<keyword evidence="2" id="KW-1185">Reference proteome</keyword>
<name>A0ABZ3FDB9_9FIRM</name>
<dbReference type="RefSeq" id="WP_343337004.1">
    <property type="nucleotide sequence ID" value="NZ_CP154622.1"/>
</dbReference>
<dbReference type="Proteomes" id="UP001477947">
    <property type="component" value="Chromosome"/>
</dbReference>
<evidence type="ECO:0000313" key="2">
    <source>
        <dbReference type="Proteomes" id="UP001477947"/>
    </source>
</evidence>
<dbReference type="EMBL" id="CP154622">
    <property type="protein sequence ID" value="XAM41817.1"/>
    <property type="molecule type" value="Genomic_DNA"/>
</dbReference>
<organism evidence="1 2">
    <name type="scientific">Terrisporobacter petrolearius</name>
    <dbReference type="NCBI Taxonomy" id="1460447"/>
    <lineage>
        <taxon>Bacteria</taxon>
        <taxon>Bacillati</taxon>
        <taxon>Bacillota</taxon>
        <taxon>Clostridia</taxon>
        <taxon>Peptostreptococcales</taxon>
        <taxon>Peptostreptococcaceae</taxon>
        <taxon>Terrisporobacter</taxon>
    </lineage>
</organism>
<accession>A0ABZ3FDB9</accession>
<protein>
    <submittedName>
        <fullName evidence="1">Uncharacterized protein</fullName>
    </submittedName>
</protein>
<sequence length="316" mass="37168">MDAKKKKIIDNILNKSLTIRLDDLGAEKTSKDKCYIKFTYINNIILNSSIKRNSKNYSLTREYDDQTIVRDEIYASYYESLLELSDKYTLDELIEILNDFDKQENQSTRKFIALINGYIDNKVKLNIIDASRRDQSDKSYNLIDTYITYYGDDTLIESLINENIYNQNTNLNNDFNSWVSDNKESLLTKTQLKYYNNEKIYANNKTINNTKYKIRDQVLSKQHAPQSQQEARTLKINNMINTIEELLNIENIDEFARELKKKQSKTYISDSIITHVSKDKRISFNKGEITKDVIKDYRTALFKQLNALHDLIGSWE</sequence>
<proteinExistence type="predicted"/>
<evidence type="ECO:0000313" key="1">
    <source>
        <dbReference type="EMBL" id="XAM41817.1"/>
    </source>
</evidence>
<gene>
    <name evidence="1" type="ORF">TPELB_21300</name>
</gene>